<feature type="compositionally biased region" description="Polar residues" evidence="1">
    <location>
        <begin position="520"/>
        <end position="535"/>
    </location>
</feature>
<accession>A0A8H2W8A4</accession>
<feature type="compositionally biased region" description="Polar residues" evidence="1">
    <location>
        <begin position="629"/>
        <end position="638"/>
    </location>
</feature>
<dbReference type="Proteomes" id="UP000663846">
    <property type="component" value="Unassembled WGS sequence"/>
</dbReference>
<sequence length="759" mass="81822">MHIPIAPLLLALAALQESLYDYLGYNNAADLCAVSSWFFAGSIITQVLKGLVTGVEINIQIVERQLEPLFGSWIYGSWSTPHLGHTSLFSFADPLTSPFFTIGTGAEAEYSPYATFSYDAATRPSSTVAPVYSFNTGLSASATSNYPVPSATLRTPWSISLVDETAPVSSAVPTPSVLVSATPISAPPDEWAFNSPLPTPPCVFPVHPAAMGMSVSEIAPASPPSNAGFTATDYSVAKSAPTIVATTTSLVSSTNSNSTKHQLSVEIVRPEYHRPSKLDHSWTFHHGLVIFMGMSIAIQFGLNLYLSRGRVQCSCQAHLEQLAQIRLLLEELGDIPYIVDDYDLLPSGLRTYVDLASCGRNTFVRGEGRQITAEPAKTPMSNEAESFTKVYQSAATSPIASSTDHTRTKLRAQAELYLTPRKFNDALFTPSSSPHISARVAKLSEDIRIHEQRVDQALEELIQVAGQYPRPSPMQSVPTGASSWAEIRKTARRSEANTSPLAHRVGDMAEIGLFTPDPSRGQSRTEISGAQPSMTSRLIEDSRSMIFNPVATSSPLSAPFTGLSAISYAPSHTLGMSMCPGAITESGKEKWLPAELTPYGWHFSATTSILVPSTSQSGPSLITEPLPPQNSKETSFGTNYSRSLAPEPDTSYFLSISQSRPLLLAEPLPPQTPEGMSFGTPYSCPPAPGPGTSKFPSTSRSGPLLLAGPLSPQTSKEASFGISYSRPPAPKPDTTVQSESWVAIHKREWLAERQRNRRH</sequence>
<feature type="region of interest" description="Disordered" evidence="1">
    <location>
        <begin position="514"/>
        <end position="535"/>
    </location>
</feature>
<proteinExistence type="predicted"/>
<feature type="region of interest" description="Disordered" evidence="1">
    <location>
        <begin position="684"/>
        <end position="739"/>
    </location>
</feature>
<feature type="region of interest" description="Disordered" evidence="1">
    <location>
        <begin position="614"/>
        <end position="638"/>
    </location>
</feature>
<comment type="caution">
    <text evidence="2">The sequence shown here is derived from an EMBL/GenBank/DDBJ whole genome shotgun (WGS) entry which is preliminary data.</text>
</comment>
<name>A0A8H2W8A4_9AGAM</name>
<organism evidence="2 3">
    <name type="scientific">Rhizoctonia solani</name>
    <dbReference type="NCBI Taxonomy" id="456999"/>
    <lineage>
        <taxon>Eukaryota</taxon>
        <taxon>Fungi</taxon>
        <taxon>Dikarya</taxon>
        <taxon>Basidiomycota</taxon>
        <taxon>Agaricomycotina</taxon>
        <taxon>Agaricomycetes</taxon>
        <taxon>Cantharellales</taxon>
        <taxon>Ceratobasidiaceae</taxon>
        <taxon>Rhizoctonia</taxon>
    </lineage>
</organism>
<evidence type="ECO:0000313" key="3">
    <source>
        <dbReference type="Proteomes" id="UP000663846"/>
    </source>
</evidence>
<evidence type="ECO:0000313" key="2">
    <source>
        <dbReference type="EMBL" id="CAE6342722.1"/>
    </source>
</evidence>
<protein>
    <submittedName>
        <fullName evidence="2">Uncharacterized protein</fullName>
    </submittedName>
</protein>
<dbReference type="AlphaFoldDB" id="A0A8H2W8A4"/>
<evidence type="ECO:0000256" key="1">
    <source>
        <dbReference type="SAM" id="MobiDB-lite"/>
    </source>
</evidence>
<dbReference type="EMBL" id="CAJMWS010000027">
    <property type="protein sequence ID" value="CAE6342722.1"/>
    <property type="molecule type" value="Genomic_DNA"/>
</dbReference>
<reference evidence="2" key="1">
    <citation type="submission" date="2021-01" db="EMBL/GenBank/DDBJ databases">
        <authorList>
            <person name="Kaushik A."/>
        </authorList>
    </citation>
    <scope>NUCLEOTIDE SEQUENCE</scope>
    <source>
        <strain evidence="2">AG1-1C</strain>
    </source>
</reference>
<gene>
    <name evidence="2" type="ORF">RDB_LOCUS5044</name>
</gene>
<feature type="compositionally biased region" description="Low complexity" evidence="1">
    <location>
        <begin position="701"/>
        <end position="712"/>
    </location>
</feature>